<keyword evidence="2" id="KW-1185">Reference proteome</keyword>
<dbReference type="Proteomes" id="UP000612585">
    <property type="component" value="Unassembled WGS sequence"/>
</dbReference>
<accession>A0A8J4E5Y0</accession>
<protein>
    <submittedName>
        <fullName evidence="1">Uncharacterized protein</fullName>
    </submittedName>
</protein>
<name>A0A8J4E5Y0_9ACTN</name>
<sequence length="71" mass="8299">MEESELHARCLALVRMIRWGAGSEEEGDRRFAELQRLKPNPNWADIMFHRFPDLSDEEVVNEGLSYRPLAL</sequence>
<comment type="caution">
    <text evidence="1">The sequence shown here is derived from an EMBL/GenBank/DDBJ whole genome shotgun (WGS) entry which is preliminary data.</text>
</comment>
<reference evidence="1" key="1">
    <citation type="submission" date="2021-01" db="EMBL/GenBank/DDBJ databases">
        <title>Whole genome shotgun sequence of Virgisporangium aurantiacum NBRC 16421.</title>
        <authorList>
            <person name="Komaki H."/>
            <person name="Tamura T."/>
        </authorList>
    </citation>
    <scope>NUCLEOTIDE SEQUENCE</scope>
    <source>
        <strain evidence="1">NBRC 16421</strain>
    </source>
</reference>
<proteinExistence type="predicted"/>
<gene>
    <name evidence="1" type="ORF">Vau01_103320</name>
</gene>
<dbReference type="RefSeq" id="WP_204008707.1">
    <property type="nucleotide sequence ID" value="NZ_BOPG01000083.1"/>
</dbReference>
<evidence type="ECO:0000313" key="2">
    <source>
        <dbReference type="Proteomes" id="UP000612585"/>
    </source>
</evidence>
<dbReference type="EMBL" id="BOPG01000083">
    <property type="protein sequence ID" value="GIJ62816.1"/>
    <property type="molecule type" value="Genomic_DNA"/>
</dbReference>
<organism evidence="1 2">
    <name type="scientific">Virgisporangium aurantiacum</name>
    <dbReference type="NCBI Taxonomy" id="175570"/>
    <lineage>
        <taxon>Bacteria</taxon>
        <taxon>Bacillati</taxon>
        <taxon>Actinomycetota</taxon>
        <taxon>Actinomycetes</taxon>
        <taxon>Micromonosporales</taxon>
        <taxon>Micromonosporaceae</taxon>
        <taxon>Virgisporangium</taxon>
    </lineage>
</organism>
<dbReference type="AlphaFoldDB" id="A0A8J4E5Y0"/>
<evidence type="ECO:0000313" key="1">
    <source>
        <dbReference type="EMBL" id="GIJ62816.1"/>
    </source>
</evidence>